<organism evidence="2 3">
    <name type="scientific">Aedes albopictus</name>
    <name type="common">Asian tiger mosquito</name>
    <name type="synonym">Stegomyia albopicta</name>
    <dbReference type="NCBI Taxonomy" id="7160"/>
    <lineage>
        <taxon>Eukaryota</taxon>
        <taxon>Metazoa</taxon>
        <taxon>Ecdysozoa</taxon>
        <taxon>Arthropoda</taxon>
        <taxon>Hexapoda</taxon>
        <taxon>Insecta</taxon>
        <taxon>Pterygota</taxon>
        <taxon>Neoptera</taxon>
        <taxon>Endopterygota</taxon>
        <taxon>Diptera</taxon>
        <taxon>Nematocera</taxon>
        <taxon>Culicoidea</taxon>
        <taxon>Culicidae</taxon>
        <taxon>Culicinae</taxon>
        <taxon>Aedini</taxon>
        <taxon>Aedes</taxon>
        <taxon>Stegomyia</taxon>
    </lineage>
</organism>
<evidence type="ECO:0008006" key="4">
    <source>
        <dbReference type="Google" id="ProtNLM"/>
    </source>
</evidence>
<dbReference type="Proteomes" id="UP000069940">
    <property type="component" value="Unassembled WGS sequence"/>
</dbReference>
<dbReference type="EnsemblMetazoa" id="AALFPA23_025231.R37607">
    <property type="protein sequence ID" value="AALFPA23_025231.P37607"/>
    <property type="gene ID" value="AALFPA23_025231"/>
</dbReference>
<accession>A0ABM2A7K0</accession>
<feature type="region of interest" description="Disordered" evidence="1">
    <location>
        <begin position="1"/>
        <end position="47"/>
    </location>
</feature>
<feature type="compositionally biased region" description="Low complexity" evidence="1">
    <location>
        <begin position="25"/>
        <end position="45"/>
    </location>
</feature>
<reference evidence="3" key="1">
    <citation type="journal article" date="2015" name="Proc. Natl. Acad. Sci. U.S.A.">
        <title>Genome sequence of the Asian Tiger mosquito, Aedes albopictus, reveals insights into its biology, genetics, and evolution.</title>
        <authorList>
            <person name="Chen X.G."/>
            <person name="Jiang X."/>
            <person name="Gu J."/>
            <person name="Xu M."/>
            <person name="Wu Y."/>
            <person name="Deng Y."/>
            <person name="Zhang C."/>
            <person name="Bonizzoni M."/>
            <person name="Dermauw W."/>
            <person name="Vontas J."/>
            <person name="Armbruster P."/>
            <person name="Huang X."/>
            <person name="Yang Y."/>
            <person name="Zhang H."/>
            <person name="He W."/>
            <person name="Peng H."/>
            <person name="Liu Y."/>
            <person name="Wu K."/>
            <person name="Chen J."/>
            <person name="Lirakis M."/>
            <person name="Topalis P."/>
            <person name="Van Leeuwen T."/>
            <person name="Hall A.B."/>
            <person name="Jiang X."/>
            <person name="Thorpe C."/>
            <person name="Mueller R.L."/>
            <person name="Sun C."/>
            <person name="Waterhouse R.M."/>
            <person name="Yan G."/>
            <person name="Tu Z.J."/>
            <person name="Fang X."/>
            <person name="James A.A."/>
        </authorList>
    </citation>
    <scope>NUCLEOTIDE SEQUENCE [LARGE SCALE GENOMIC DNA]</scope>
    <source>
        <strain evidence="3">Foshan</strain>
    </source>
</reference>
<name>A0ABM2A7K0_AEDAL</name>
<keyword evidence="3" id="KW-1185">Reference proteome</keyword>
<protein>
    <recommendedName>
        <fullName evidence="4">Secreted protein</fullName>
    </recommendedName>
</protein>
<reference evidence="2" key="2">
    <citation type="submission" date="2025-05" db="UniProtKB">
        <authorList>
            <consortium name="EnsemblMetazoa"/>
        </authorList>
    </citation>
    <scope>IDENTIFICATION</scope>
    <source>
        <strain evidence="2">Foshan</strain>
    </source>
</reference>
<sequence>MFRAYGSLPPSECSSPLSPTPPFLPSSSTSTTTTTTAPEWMTTLPSSVVESTPVLLGRSLSLFETVTASVEGGDSGQMFHHHHQQQRRPELRRHWSSSSGERTTGTAGSGYDGGESGDDDGSVGLSNLLASARFFKTDRNNRGRIRGDAAKGEVD</sequence>
<dbReference type="RefSeq" id="XP_062699320.1">
    <property type="nucleotide sequence ID" value="XM_062843336.1"/>
</dbReference>
<evidence type="ECO:0000313" key="3">
    <source>
        <dbReference type="Proteomes" id="UP000069940"/>
    </source>
</evidence>
<dbReference type="GeneID" id="115269305"/>
<dbReference type="EnsemblMetazoa" id="AALFPA23_025231.R37606">
    <property type="protein sequence ID" value="AALFPA23_025231.P37606"/>
    <property type="gene ID" value="AALFPA23_025231"/>
</dbReference>
<evidence type="ECO:0000256" key="1">
    <source>
        <dbReference type="SAM" id="MobiDB-lite"/>
    </source>
</evidence>
<feature type="compositionally biased region" description="Low complexity" evidence="1">
    <location>
        <begin position="7"/>
        <end position="17"/>
    </location>
</feature>
<evidence type="ECO:0000313" key="2">
    <source>
        <dbReference type="EnsemblMetazoa" id="AALFPA23_025231.P37606"/>
    </source>
</evidence>
<dbReference type="RefSeq" id="XP_062699319.1">
    <property type="nucleotide sequence ID" value="XM_062843335.1"/>
</dbReference>
<proteinExistence type="predicted"/>
<feature type="region of interest" description="Disordered" evidence="1">
    <location>
        <begin position="72"/>
        <end position="124"/>
    </location>
</feature>